<sequence>MNRLPNLDPLRFFLASFVLLFHLPQLSANQGLPYFDSLPIYHRGLEAVYMFFVLSGFLIIRLIYRAKIRDAFSIKDFYVRRILRIFPLYYLVLGFGLLFYNVILPFLNIPFEINYTWKEALFYNVFFLPNVFAKIYEPGGILEILWSIGIEEQFYLVIAPLLFFINVKWVLRVLSLLLLGYFILYWFDVFEVLRNYTFVFFYLFSGGVIAILEEKQMLDFLKRSAVFPLVICIATLLYFTTDWFLFEPLWLRAAFTCFLFGSFIHSLAFNNRGVEVNSKILNHFGSISYGIYMFHAIVLNAVVFLFLKLEMLQNLNETLTIFLLHLLTFASTLLIAHLSYTYFELYFLKLKNKFRK</sequence>
<dbReference type="GO" id="GO:0000271">
    <property type="term" value="P:polysaccharide biosynthetic process"/>
    <property type="evidence" value="ECO:0007669"/>
    <property type="project" value="TreeGrafter"/>
</dbReference>
<keyword evidence="1" id="KW-1133">Transmembrane helix</keyword>
<accession>A0A137RLC5</accession>
<feature type="transmembrane region" description="Helical" evidence="1">
    <location>
        <begin position="85"/>
        <end position="107"/>
    </location>
</feature>
<evidence type="ECO:0000313" key="3">
    <source>
        <dbReference type="EMBL" id="KXO00992.1"/>
    </source>
</evidence>
<evidence type="ECO:0000259" key="2">
    <source>
        <dbReference type="Pfam" id="PF01757"/>
    </source>
</evidence>
<dbReference type="PANTHER" id="PTHR23028">
    <property type="entry name" value="ACETYLTRANSFERASE"/>
    <property type="match status" value="1"/>
</dbReference>
<evidence type="ECO:0000256" key="1">
    <source>
        <dbReference type="SAM" id="Phobius"/>
    </source>
</evidence>
<proteinExistence type="predicted"/>
<feature type="transmembrane region" description="Helical" evidence="1">
    <location>
        <begin position="224"/>
        <end position="244"/>
    </location>
</feature>
<dbReference type="Proteomes" id="UP000070138">
    <property type="component" value="Unassembled WGS sequence"/>
</dbReference>
<feature type="transmembrane region" description="Helical" evidence="1">
    <location>
        <begin position="169"/>
        <end position="187"/>
    </location>
</feature>
<protein>
    <recommendedName>
        <fullName evidence="2">Acyltransferase 3 domain-containing protein</fullName>
    </recommendedName>
</protein>
<keyword evidence="1" id="KW-0472">Membrane</keyword>
<feature type="transmembrane region" description="Helical" evidence="1">
    <location>
        <begin position="319"/>
        <end position="343"/>
    </location>
</feature>
<reference evidence="3 4" key="2">
    <citation type="journal article" date="2016" name="Int. J. Syst. Evol. Microbiol.">
        <title>Vitellibacter aquimaris sp. nov., a marine bacterium isolated from seawater.</title>
        <authorList>
            <person name="Thevarajoo S."/>
            <person name="Selvaratnam C."/>
            <person name="Goh K.M."/>
            <person name="Hong K.W."/>
            <person name="Chan X.Y."/>
            <person name="Chan K.G."/>
            <person name="Chong C.S."/>
        </authorList>
    </citation>
    <scope>NUCLEOTIDE SEQUENCE [LARGE SCALE GENOMIC DNA]</scope>
    <source>
        <strain evidence="3 4">D-24</strain>
    </source>
</reference>
<dbReference type="PANTHER" id="PTHR23028:SF53">
    <property type="entry name" value="ACYL_TRANSF_3 DOMAIN-CONTAINING PROTEIN"/>
    <property type="match status" value="1"/>
</dbReference>
<dbReference type="Pfam" id="PF01757">
    <property type="entry name" value="Acyl_transf_3"/>
    <property type="match status" value="1"/>
</dbReference>
<dbReference type="STRING" id="1548749.LS48_00485"/>
<name>A0A137RLC5_9FLAO</name>
<feature type="transmembrane region" description="Helical" evidence="1">
    <location>
        <begin position="193"/>
        <end position="212"/>
    </location>
</feature>
<dbReference type="EMBL" id="JRWG01000001">
    <property type="protein sequence ID" value="KXO00992.1"/>
    <property type="molecule type" value="Genomic_DNA"/>
</dbReference>
<dbReference type="InterPro" id="IPR002656">
    <property type="entry name" value="Acyl_transf_3_dom"/>
</dbReference>
<dbReference type="GO" id="GO:0016747">
    <property type="term" value="F:acyltransferase activity, transferring groups other than amino-acyl groups"/>
    <property type="evidence" value="ECO:0007669"/>
    <property type="project" value="InterPro"/>
</dbReference>
<dbReference type="RefSeq" id="WP_062618888.1">
    <property type="nucleotide sequence ID" value="NZ_JRWG01000001.1"/>
</dbReference>
<keyword evidence="4" id="KW-1185">Reference proteome</keyword>
<feature type="transmembrane region" description="Helical" evidence="1">
    <location>
        <begin position="144"/>
        <end position="164"/>
    </location>
</feature>
<feature type="transmembrane region" description="Helical" evidence="1">
    <location>
        <begin position="47"/>
        <end position="64"/>
    </location>
</feature>
<dbReference type="InterPro" id="IPR050879">
    <property type="entry name" value="Acyltransferase_3"/>
</dbReference>
<dbReference type="PATRIC" id="fig|1548749.3.peg.107"/>
<keyword evidence="1" id="KW-0812">Transmembrane</keyword>
<feature type="transmembrane region" description="Helical" evidence="1">
    <location>
        <begin position="289"/>
        <end position="307"/>
    </location>
</feature>
<comment type="caution">
    <text evidence="3">The sequence shown here is derived from an EMBL/GenBank/DDBJ whole genome shotgun (WGS) entry which is preliminary data.</text>
</comment>
<dbReference type="AlphaFoldDB" id="A0A137RLC5"/>
<dbReference type="GO" id="GO:0016020">
    <property type="term" value="C:membrane"/>
    <property type="evidence" value="ECO:0007669"/>
    <property type="project" value="TreeGrafter"/>
</dbReference>
<gene>
    <name evidence="3" type="ORF">LS48_00485</name>
</gene>
<dbReference type="OrthoDB" id="290051at2"/>
<organism evidence="3 4">
    <name type="scientific">Aequorivita aquimaris</name>
    <dbReference type="NCBI Taxonomy" id="1548749"/>
    <lineage>
        <taxon>Bacteria</taxon>
        <taxon>Pseudomonadati</taxon>
        <taxon>Bacteroidota</taxon>
        <taxon>Flavobacteriia</taxon>
        <taxon>Flavobacteriales</taxon>
        <taxon>Flavobacteriaceae</taxon>
        <taxon>Aequorivita</taxon>
    </lineage>
</organism>
<evidence type="ECO:0000313" key="4">
    <source>
        <dbReference type="Proteomes" id="UP000070138"/>
    </source>
</evidence>
<feature type="domain" description="Acyltransferase 3" evidence="2">
    <location>
        <begin position="6"/>
        <end position="336"/>
    </location>
</feature>
<reference evidence="4" key="1">
    <citation type="submission" date="2014-10" db="EMBL/GenBank/DDBJ databases">
        <title>Genome sequencing of Vitellibacter sp. D-24.</title>
        <authorList>
            <person name="Thevarajoo S."/>
            <person name="Selvaratnam C."/>
            <person name="Goh K.M."/>
            <person name="Chong C.S."/>
        </authorList>
    </citation>
    <scope>NUCLEOTIDE SEQUENCE [LARGE SCALE GENOMIC DNA]</scope>
    <source>
        <strain evidence="4">D-24</strain>
    </source>
</reference>
<feature type="transmembrane region" description="Helical" evidence="1">
    <location>
        <begin position="250"/>
        <end position="269"/>
    </location>
</feature>